<dbReference type="AlphaFoldDB" id="A0A7J8NVB6"/>
<dbReference type="EMBL" id="JABEZZ010000002">
    <property type="protein sequence ID" value="MBA0580959.1"/>
    <property type="molecule type" value="Genomic_DNA"/>
</dbReference>
<feature type="non-terminal residue" evidence="2">
    <location>
        <position position="1"/>
    </location>
</feature>
<feature type="domain" description="Reverse transcriptase zinc-binding" evidence="1">
    <location>
        <begin position="2"/>
        <end position="52"/>
    </location>
</feature>
<proteinExistence type="predicted"/>
<gene>
    <name evidence="2" type="ORF">Gorai_023156</name>
</gene>
<dbReference type="InterPro" id="IPR026960">
    <property type="entry name" value="RVT-Znf"/>
</dbReference>
<dbReference type="Proteomes" id="UP000593578">
    <property type="component" value="Unassembled WGS sequence"/>
</dbReference>
<sequence>NKIKINLWRIKNNYLPTLSNLKIQRLKNDVVCPTCSEEEENIKHLFQDCKFT</sequence>
<protein>
    <recommendedName>
        <fullName evidence="1">Reverse transcriptase zinc-binding domain-containing protein</fullName>
    </recommendedName>
</protein>
<dbReference type="Pfam" id="PF13966">
    <property type="entry name" value="zf-RVT"/>
    <property type="match status" value="1"/>
</dbReference>
<evidence type="ECO:0000313" key="3">
    <source>
        <dbReference type="Proteomes" id="UP000593578"/>
    </source>
</evidence>
<name>A0A7J8NVB6_GOSRA</name>
<accession>A0A7J8NVB6</accession>
<evidence type="ECO:0000259" key="1">
    <source>
        <dbReference type="Pfam" id="PF13966"/>
    </source>
</evidence>
<evidence type="ECO:0000313" key="2">
    <source>
        <dbReference type="EMBL" id="MBA0580959.1"/>
    </source>
</evidence>
<organism evidence="2 3">
    <name type="scientific">Gossypium raimondii</name>
    <name type="common">Peruvian cotton</name>
    <name type="synonym">Gossypium klotzschianum subsp. raimondii</name>
    <dbReference type="NCBI Taxonomy" id="29730"/>
    <lineage>
        <taxon>Eukaryota</taxon>
        <taxon>Viridiplantae</taxon>
        <taxon>Streptophyta</taxon>
        <taxon>Embryophyta</taxon>
        <taxon>Tracheophyta</taxon>
        <taxon>Spermatophyta</taxon>
        <taxon>Magnoliopsida</taxon>
        <taxon>eudicotyledons</taxon>
        <taxon>Gunneridae</taxon>
        <taxon>Pentapetalae</taxon>
        <taxon>rosids</taxon>
        <taxon>malvids</taxon>
        <taxon>Malvales</taxon>
        <taxon>Malvaceae</taxon>
        <taxon>Malvoideae</taxon>
        <taxon>Gossypium</taxon>
    </lineage>
</organism>
<comment type="caution">
    <text evidence="2">The sequence shown here is derived from an EMBL/GenBank/DDBJ whole genome shotgun (WGS) entry which is preliminary data.</text>
</comment>
<reference evidence="2 3" key="1">
    <citation type="journal article" date="2019" name="Genome Biol. Evol.">
        <title>Insights into the evolution of the New World diploid cottons (Gossypium, subgenus Houzingenia) based on genome sequencing.</title>
        <authorList>
            <person name="Grover C.E."/>
            <person name="Arick M.A. 2nd"/>
            <person name="Thrash A."/>
            <person name="Conover J.L."/>
            <person name="Sanders W.S."/>
            <person name="Peterson D.G."/>
            <person name="Frelichowski J.E."/>
            <person name="Scheffler J.A."/>
            <person name="Scheffler B.E."/>
            <person name="Wendel J.F."/>
        </authorList>
    </citation>
    <scope>NUCLEOTIDE SEQUENCE [LARGE SCALE GENOMIC DNA]</scope>
    <source>
        <strain evidence="2">8</strain>
        <tissue evidence="2">Leaf</tissue>
    </source>
</reference>